<feature type="transmembrane region" description="Helical" evidence="1">
    <location>
        <begin position="994"/>
        <end position="1016"/>
    </location>
</feature>
<accession>A0ABM9D4Q3</accession>
<evidence type="ECO:0000313" key="2">
    <source>
        <dbReference type="EMBL" id="CAH2030211.1"/>
    </source>
</evidence>
<sequence>MILADLSIKRPIFATVVMLALVALGLFSYRRLSVEMFPNVEIPVISIVTKYPGASPETVEREVSKRIEEAVNQVAGVKHVLSYSRESVSTVVVEFRLEERINEVSQEARAKISSIRGQLPKEVEEPIIQKLDFNAMPVAAVAVQSSTLSQRDLTTLVDKKIRKRFESVAGVGKVDLVGGAKREVNVRVDPVRLEALGLGMNDLVAGLQSENVNTPLGRITRGGTEYPLRIEGKPDRAEEYRRMAIVGTNGRPVRLGEVAEVTDGVEEQRKLALVGGQPAIGLDVYKQSGVNQVQVVDNVKTVIAALQRDLPQGVTVQLVRDASIMTRQSLADVEETLIIGGILTVLIVFLFINSWRSTVITGVTLPISVISSFIVMNAMGMTLNVMTLMALSLAIGLLIDDAIVVRENIVRHLEMGKDHMEASRFGTAEIGLAVFATTMSILAVFVPVAYMRGIVGKFFFPFGITVSFAVLVSLFVSFTLDPMLSSRWHDPSIHMRGKRTGIARWLERFNDWFDAAADRYRTLIAWALAHRRAVVVSAGIAFVVGIGVMGTLESSFMSTEDKSEFQVSFQTAPDAGIRETEGRMRQVLAQVKDIPEISHTYATIGAGDSGTVRDGLLYIKLKEKAERKRGQFEIQRQVRERLRTVAGITFSIEEVGGVGSSVKPLNVNIYGDDTALLKTYAAQLKQELYRVPGIVDISATLEYDTPEYRLRVDRERALSAGVDSGTVVSTLSRLVGGEAISTYEDEDGDAVDLRVRLPESLRQYPAQVRSLKLAVADGNGGSKLVPLASVTTEHTAASPTEINRRDLSRLVTVSANLDGIPIGTAVKQVELAAKKVPMAPGYRIGFAGEAEDMAESFAFMGESLILAVLFVYLILAAQFESFFEPLAIMFSLPLSIVGMAGMLRITNDTINIMSLIGLIMLMGLVTKNAILLVDYAKVLRRRDGLPRTEAVIEAGRTRLRPIVMTTLAMIFGMLPLFLGIGAGGEGRAPMARAVVGGLITSSLLTLIVVPVMYTYLDDFSTWLKRKWQGDHV</sequence>
<feature type="transmembrane region" description="Helical" evidence="1">
    <location>
        <begin position="12"/>
        <end position="29"/>
    </location>
</feature>
<proteinExistence type="predicted"/>
<keyword evidence="3" id="KW-1185">Reference proteome</keyword>
<dbReference type="PANTHER" id="PTHR32063">
    <property type="match status" value="1"/>
</dbReference>
<dbReference type="InterPro" id="IPR001036">
    <property type="entry name" value="Acrflvin-R"/>
</dbReference>
<feature type="transmembrane region" description="Helical" evidence="1">
    <location>
        <begin position="887"/>
        <end position="906"/>
    </location>
</feature>
<dbReference type="Gene3D" id="3.30.70.1440">
    <property type="entry name" value="Multidrug efflux transporter AcrB pore domain"/>
    <property type="match status" value="1"/>
</dbReference>
<keyword evidence="1" id="KW-1133">Transmembrane helix</keyword>
<reference evidence="2 3" key="1">
    <citation type="submission" date="2022-03" db="EMBL/GenBank/DDBJ databases">
        <authorList>
            <person name="Koch H."/>
        </authorList>
    </citation>
    <scope>NUCLEOTIDE SEQUENCE [LARGE SCALE GENOMIC DNA]</scope>
    <source>
        <strain evidence="2 3">G1</strain>
    </source>
</reference>
<keyword evidence="1" id="KW-0812">Transmembrane</keyword>
<feature type="transmembrane region" description="Helical" evidence="1">
    <location>
        <begin position="458"/>
        <end position="480"/>
    </location>
</feature>
<dbReference type="EMBL" id="OW150024">
    <property type="protein sequence ID" value="CAH2030211.1"/>
    <property type="molecule type" value="Genomic_DNA"/>
</dbReference>
<gene>
    <name evidence="2" type="primary">nolG</name>
    <name evidence="2" type="ORF">GEAMG1_0389</name>
</gene>
<evidence type="ECO:0000313" key="3">
    <source>
        <dbReference type="Proteomes" id="UP001295463"/>
    </source>
</evidence>
<dbReference type="Gene3D" id="3.30.2090.10">
    <property type="entry name" value="Multidrug efflux transporter AcrB TolC docking domain, DN and DC subdomains"/>
    <property type="match status" value="2"/>
</dbReference>
<feature type="transmembrane region" description="Helical" evidence="1">
    <location>
        <begin position="857"/>
        <end position="875"/>
    </location>
</feature>
<feature type="transmembrane region" description="Helical" evidence="1">
    <location>
        <begin position="533"/>
        <end position="552"/>
    </location>
</feature>
<dbReference type="InterPro" id="IPR027463">
    <property type="entry name" value="AcrB_DN_DC_subdom"/>
</dbReference>
<dbReference type="SUPFAM" id="SSF82693">
    <property type="entry name" value="Multidrug efflux transporter AcrB pore domain, PN1, PN2, PC1 and PC2 subdomains"/>
    <property type="match status" value="3"/>
</dbReference>
<dbReference type="Gene3D" id="1.20.1640.10">
    <property type="entry name" value="Multidrug efflux transporter AcrB transmembrane domain"/>
    <property type="match status" value="2"/>
</dbReference>
<dbReference type="PANTHER" id="PTHR32063:SF0">
    <property type="entry name" value="SWARMING MOTILITY PROTEIN SWRC"/>
    <property type="match status" value="1"/>
</dbReference>
<name>A0ABM9D4Q3_9BACT</name>
<dbReference type="RefSeq" id="WP_305731162.1">
    <property type="nucleotide sequence ID" value="NZ_OW150024.1"/>
</dbReference>
<feature type="transmembrane region" description="Helical" evidence="1">
    <location>
        <begin position="385"/>
        <end position="404"/>
    </location>
</feature>
<feature type="transmembrane region" description="Helical" evidence="1">
    <location>
        <begin position="425"/>
        <end position="446"/>
    </location>
</feature>
<dbReference type="SUPFAM" id="SSF82866">
    <property type="entry name" value="Multidrug efflux transporter AcrB transmembrane domain"/>
    <property type="match status" value="2"/>
</dbReference>
<organism evidence="2 3">
    <name type="scientific">Trichlorobacter ammonificans</name>
    <dbReference type="NCBI Taxonomy" id="2916410"/>
    <lineage>
        <taxon>Bacteria</taxon>
        <taxon>Pseudomonadati</taxon>
        <taxon>Thermodesulfobacteriota</taxon>
        <taxon>Desulfuromonadia</taxon>
        <taxon>Geobacterales</taxon>
        <taxon>Geobacteraceae</taxon>
        <taxon>Trichlorobacter</taxon>
    </lineage>
</organism>
<dbReference type="SUPFAM" id="SSF82714">
    <property type="entry name" value="Multidrug efflux transporter AcrB TolC docking domain, DN and DC subdomains"/>
    <property type="match status" value="2"/>
</dbReference>
<evidence type="ECO:0000256" key="1">
    <source>
        <dbReference type="SAM" id="Phobius"/>
    </source>
</evidence>
<dbReference type="Proteomes" id="UP001295463">
    <property type="component" value="Chromosome"/>
</dbReference>
<feature type="transmembrane region" description="Helical" evidence="1">
    <location>
        <begin position="359"/>
        <end position="379"/>
    </location>
</feature>
<dbReference type="Gene3D" id="3.30.70.1430">
    <property type="entry name" value="Multidrug efflux transporter AcrB pore domain"/>
    <property type="match status" value="2"/>
</dbReference>
<protein>
    <submittedName>
        <fullName evidence="2">Nodulation protein NolG</fullName>
    </submittedName>
</protein>
<dbReference type="Gene3D" id="3.30.70.1320">
    <property type="entry name" value="Multidrug efflux transporter AcrB pore domain like"/>
    <property type="match status" value="1"/>
</dbReference>
<feature type="transmembrane region" description="Helical" evidence="1">
    <location>
        <begin position="912"/>
        <end position="933"/>
    </location>
</feature>
<keyword evidence="1" id="KW-0472">Membrane</keyword>
<dbReference type="PRINTS" id="PR00702">
    <property type="entry name" value="ACRIFLAVINRP"/>
</dbReference>
<feature type="transmembrane region" description="Helical" evidence="1">
    <location>
        <begin position="962"/>
        <end position="982"/>
    </location>
</feature>
<dbReference type="Pfam" id="PF00873">
    <property type="entry name" value="ACR_tran"/>
    <property type="match status" value="1"/>
</dbReference>
<feature type="transmembrane region" description="Helical" evidence="1">
    <location>
        <begin position="336"/>
        <end position="352"/>
    </location>
</feature>